<dbReference type="NCBIfam" id="NF003843">
    <property type="entry name" value="PRK05422.1"/>
    <property type="match status" value="1"/>
</dbReference>
<evidence type="ECO:0000313" key="5">
    <source>
        <dbReference type="Proteomes" id="UP000176431"/>
    </source>
</evidence>
<dbReference type="GO" id="GO:0003723">
    <property type="term" value="F:RNA binding"/>
    <property type="evidence" value="ECO:0007669"/>
    <property type="project" value="UniProtKB-UniRule"/>
</dbReference>
<dbReference type="Pfam" id="PF01668">
    <property type="entry name" value="SmpB"/>
    <property type="match status" value="1"/>
</dbReference>
<evidence type="ECO:0000256" key="3">
    <source>
        <dbReference type="HAMAP-Rule" id="MF_00023"/>
    </source>
</evidence>
<dbReference type="InterPro" id="IPR000037">
    <property type="entry name" value="SsrA-bd_prot"/>
</dbReference>
<dbReference type="InterPro" id="IPR020081">
    <property type="entry name" value="SsrA-bd_prot_CS"/>
</dbReference>
<organism evidence="4 5">
    <name type="scientific">Candidatus Azambacteria bacterium RIFCSPHIGHO2_01_FULL_40_24</name>
    <dbReference type="NCBI Taxonomy" id="1797301"/>
    <lineage>
        <taxon>Bacteria</taxon>
        <taxon>Candidatus Azamiibacteriota</taxon>
    </lineage>
</organism>
<keyword evidence="2 3" id="KW-0694">RNA-binding</keyword>
<comment type="caution">
    <text evidence="4">The sequence shown here is derived from an EMBL/GenBank/DDBJ whole genome shotgun (WGS) entry which is preliminary data.</text>
</comment>
<comment type="subcellular location">
    <subcellularLocation>
        <location evidence="3">Cytoplasm</location>
    </subcellularLocation>
    <text evidence="3">The tmRNA-SmpB complex associates with stalled 70S ribosomes.</text>
</comment>
<dbReference type="EMBL" id="MEYK01000032">
    <property type="protein sequence ID" value="OGD24814.1"/>
    <property type="molecule type" value="Genomic_DNA"/>
</dbReference>
<dbReference type="SUPFAM" id="SSF74982">
    <property type="entry name" value="Small protein B (SmpB)"/>
    <property type="match status" value="1"/>
</dbReference>
<evidence type="ECO:0000256" key="2">
    <source>
        <dbReference type="ARBA" id="ARBA00022884"/>
    </source>
</evidence>
<dbReference type="PANTHER" id="PTHR30308:SF2">
    <property type="entry name" value="SSRA-BINDING PROTEIN"/>
    <property type="match status" value="1"/>
</dbReference>
<dbReference type="HAMAP" id="MF_00023">
    <property type="entry name" value="SmpB"/>
    <property type="match status" value="1"/>
</dbReference>
<dbReference type="PROSITE" id="PS01317">
    <property type="entry name" value="SSRP"/>
    <property type="match status" value="1"/>
</dbReference>
<protein>
    <recommendedName>
        <fullName evidence="3">SsrA-binding protein</fullName>
    </recommendedName>
    <alternativeName>
        <fullName evidence="3">Small protein B</fullName>
    </alternativeName>
</protein>
<dbReference type="PANTHER" id="PTHR30308">
    <property type="entry name" value="TMRNA-BINDING COMPONENT OF TRANS-TRANSLATION TAGGING COMPLEX"/>
    <property type="match status" value="1"/>
</dbReference>
<dbReference type="Proteomes" id="UP000176431">
    <property type="component" value="Unassembled WGS sequence"/>
</dbReference>
<reference evidence="4 5" key="1">
    <citation type="journal article" date="2016" name="Nat. Commun.">
        <title>Thousands of microbial genomes shed light on interconnected biogeochemical processes in an aquifer system.</title>
        <authorList>
            <person name="Anantharaman K."/>
            <person name="Brown C.T."/>
            <person name="Hug L.A."/>
            <person name="Sharon I."/>
            <person name="Castelle C.J."/>
            <person name="Probst A.J."/>
            <person name="Thomas B.C."/>
            <person name="Singh A."/>
            <person name="Wilkins M.J."/>
            <person name="Karaoz U."/>
            <person name="Brodie E.L."/>
            <person name="Williams K.H."/>
            <person name="Hubbard S.S."/>
            <person name="Banfield J.F."/>
        </authorList>
    </citation>
    <scope>NUCLEOTIDE SEQUENCE [LARGE SCALE GENOMIC DNA]</scope>
</reference>
<dbReference type="GO" id="GO:0070929">
    <property type="term" value="P:trans-translation"/>
    <property type="evidence" value="ECO:0007669"/>
    <property type="project" value="UniProtKB-UniRule"/>
</dbReference>
<evidence type="ECO:0000313" key="4">
    <source>
        <dbReference type="EMBL" id="OGD24814.1"/>
    </source>
</evidence>
<dbReference type="NCBIfam" id="TIGR00086">
    <property type="entry name" value="smpB"/>
    <property type="match status" value="1"/>
</dbReference>
<dbReference type="CDD" id="cd09294">
    <property type="entry name" value="SmpB"/>
    <property type="match status" value="1"/>
</dbReference>
<comment type="similarity">
    <text evidence="3">Belongs to the SmpB family.</text>
</comment>
<gene>
    <name evidence="3" type="primary">smpB</name>
    <name evidence="4" type="ORF">A2819_01055</name>
</gene>
<accession>A0A1F5B2P2</accession>
<name>A0A1F5B2P2_9BACT</name>
<dbReference type="Gene3D" id="2.40.280.10">
    <property type="match status" value="1"/>
</dbReference>
<dbReference type="GO" id="GO:0070930">
    <property type="term" value="P:trans-translation-dependent protein tagging"/>
    <property type="evidence" value="ECO:0007669"/>
    <property type="project" value="TreeGrafter"/>
</dbReference>
<dbReference type="InterPro" id="IPR023620">
    <property type="entry name" value="SmpB"/>
</dbReference>
<comment type="function">
    <text evidence="3">Required for rescue of stalled ribosomes mediated by trans-translation. Binds to transfer-messenger RNA (tmRNA), required for stable association of tmRNA with ribosomes. tmRNA and SmpB together mimic tRNA shape, replacing the anticodon stem-loop with SmpB. tmRNA is encoded by the ssrA gene; the 2 termini fold to resemble tRNA(Ala) and it encodes a 'tag peptide', a short internal open reading frame. During trans-translation Ala-aminoacylated tmRNA acts like a tRNA, entering the A-site of stalled ribosomes, displacing the stalled mRNA. The ribosome then switches to translate the ORF on the tmRNA; the nascent peptide is terminated with the 'tag peptide' encoded by the tmRNA and targeted for degradation. The ribosome is freed to recommence translation, which seems to be the essential function of trans-translation.</text>
</comment>
<sequence length="151" mass="17505">MIYFVTTFAENRKAYFDYEILEKFEAGLILSGAEVKSIRNGRMNLIGSYVNFHNGEPYLIGASIAPYQPKNQPLEYDPSRTRKLLLNKKEIDYISGKTKQKGLTLVSLKVYNKGRRIKIEIGLVRGKKQYDKRAVISKRETARKIERELKQ</sequence>
<dbReference type="GO" id="GO:0005829">
    <property type="term" value="C:cytosol"/>
    <property type="evidence" value="ECO:0007669"/>
    <property type="project" value="TreeGrafter"/>
</dbReference>
<keyword evidence="1 3" id="KW-0963">Cytoplasm</keyword>
<dbReference type="AlphaFoldDB" id="A0A1F5B2P2"/>
<proteinExistence type="inferred from homology"/>
<evidence type="ECO:0000256" key="1">
    <source>
        <dbReference type="ARBA" id="ARBA00022490"/>
    </source>
</evidence>